<keyword evidence="3" id="KW-1185">Reference proteome</keyword>
<reference evidence="2 3" key="1">
    <citation type="submission" date="2016-03" db="EMBL/GenBank/DDBJ databases">
        <title>Genome sequence of Pontibacter sp. nov., of the family cytophagaceae, isolated from marine sediment of the Yellow Sea, China.</title>
        <authorList>
            <person name="Zhang G."/>
            <person name="Zhang R."/>
        </authorList>
    </citation>
    <scope>NUCLEOTIDE SEQUENCE [LARGE SCALE GENOMIC DNA]</scope>
    <source>
        <strain evidence="2 3">S10-8</strain>
    </source>
</reference>
<evidence type="ECO:0000256" key="1">
    <source>
        <dbReference type="SAM" id="SignalP"/>
    </source>
</evidence>
<dbReference type="RefSeq" id="WP_073854205.1">
    <property type="nucleotide sequence ID" value="NZ_LVWA01000010.1"/>
</dbReference>
<keyword evidence="1" id="KW-0732">Signal</keyword>
<evidence type="ECO:0008006" key="4">
    <source>
        <dbReference type="Google" id="ProtNLM"/>
    </source>
</evidence>
<dbReference type="EMBL" id="LVWA01000010">
    <property type="protein sequence ID" value="OKL39244.1"/>
    <property type="molecule type" value="Genomic_DNA"/>
</dbReference>
<dbReference type="OrthoDB" id="1123245at2"/>
<protein>
    <recommendedName>
        <fullName evidence="4">T9SS C-terminal target domain-containing protein</fullName>
    </recommendedName>
</protein>
<gene>
    <name evidence="2" type="ORF">A3841_04720</name>
</gene>
<dbReference type="Proteomes" id="UP000186551">
    <property type="component" value="Unassembled WGS sequence"/>
</dbReference>
<dbReference type="STRING" id="1797110.A3841_04720"/>
<dbReference type="AlphaFoldDB" id="A0A1Q5PAL1"/>
<feature type="signal peptide" evidence="1">
    <location>
        <begin position="1"/>
        <end position="21"/>
    </location>
</feature>
<evidence type="ECO:0000313" key="3">
    <source>
        <dbReference type="Proteomes" id="UP000186551"/>
    </source>
</evidence>
<sequence length="476" mass="53585">MKTKLYLSVLAFLLLPMLAQAVHVMSGHISYTVDEQNPLKYNFTLKLYTSAWSQAHDVMVNMHMGDGNIVEVPRASYVHYSRNYHTPAFHWSYTYGQEGDYTVAWIGPSRSSHIVNLPEQSDTTRTYIYTEVRARALLSNRHSVNLAGVPVFEAYVGEDMTQNFLAYDADGDKLFYTLVAPKTATLTGGVVTVPGYQHPEGLTINEYGELRWDNPTIKGQYEASVHITEQRNGIVVGSTVVKITLHVDDRAGQPLLTLLNKDQLSVREDGSIQTWPNQSLKLEYYLQKRTEAEQPLFARHFSEIDTLNLTEAILSVRDTVNGLALTLTFTPTPAMERTSPYLIGIRGRATDYENTDLWPDTYEGYYIDGGYYIEDDWDLVYLYVGEQQPTAADDALKKAGFILYPNPVGDQFMVEAPDMPGMFVHLFDATGKRAGALKLRPGKNHFLKPASLSGGLYFYTIYSRHRPVGSGKLVVR</sequence>
<name>A0A1Q5PAL1_9BACT</name>
<organism evidence="2 3">
    <name type="scientific">Pontibacter flavimaris</name>
    <dbReference type="NCBI Taxonomy" id="1797110"/>
    <lineage>
        <taxon>Bacteria</taxon>
        <taxon>Pseudomonadati</taxon>
        <taxon>Bacteroidota</taxon>
        <taxon>Cytophagia</taxon>
        <taxon>Cytophagales</taxon>
        <taxon>Hymenobacteraceae</taxon>
        <taxon>Pontibacter</taxon>
    </lineage>
</organism>
<accession>A0A1Q5PAL1</accession>
<feature type="chain" id="PRO_5010224962" description="T9SS C-terminal target domain-containing protein" evidence="1">
    <location>
        <begin position="22"/>
        <end position="476"/>
    </location>
</feature>
<evidence type="ECO:0000313" key="2">
    <source>
        <dbReference type="EMBL" id="OKL39244.1"/>
    </source>
</evidence>
<comment type="caution">
    <text evidence="2">The sequence shown here is derived from an EMBL/GenBank/DDBJ whole genome shotgun (WGS) entry which is preliminary data.</text>
</comment>
<proteinExistence type="predicted"/>